<keyword evidence="2" id="KW-1185">Reference proteome</keyword>
<name>A0AAQ3RVZ3_VIGMU</name>
<evidence type="ECO:0000313" key="1">
    <source>
        <dbReference type="EMBL" id="WVZ09924.1"/>
    </source>
</evidence>
<protein>
    <submittedName>
        <fullName evidence="1">Uncharacterized protein</fullName>
    </submittedName>
</protein>
<reference evidence="1 2" key="1">
    <citation type="journal article" date="2023" name="Life. Sci Alliance">
        <title>Evolutionary insights into 3D genome organization and epigenetic landscape of Vigna mungo.</title>
        <authorList>
            <person name="Junaid A."/>
            <person name="Singh B."/>
            <person name="Bhatia S."/>
        </authorList>
    </citation>
    <scope>NUCLEOTIDE SEQUENCE [LARGE SCALE GENOMIC DNA]</scope>
    <source>
        <strain evidence="1">Urdbean</strain>
    </source>
</reference>
<gene>
    <name evidence="1" type="ORF">V8G54_014454</name>
</gene>
<sequence>MASPTSRIVFRTAAVALLLLLVFYISRPLYWKISATVHDIRNNKQTVRQGFFLLFRFRFPISVPIFHYPFPCFSRHFPNCHGGSEIGGVVSRRVRLRGPSQQPKAASSQSPLFTFCVVRYLYM</sequence>
<proteinExistence type="predicted"/>
<evidence type="ECO:0000313" key="2">
    <source>
        <dbReference type="Proteomes" id="UP001374535"/>
    </source>
</evidence>
<dbReference type="AlphaFoldDB" id="A0AAQ3RVZ3"/>
<dbReference type="EMBL" id="CP144696">
    <property type="protein sequence ID" value="WVZ09924.1"/>
    <property type="molecule type" value="Genomic_DNA"/>
</dbReference>
<organism evidence="1 2">
    <name type="scientific">Vigna mungo</name>
    <name type="common">Black gram</name>
    <name type="synonym">Phaseolus mungo</name>
    <dbReference type="NCBI Taxonomy" id="3915"/>
    <lineage>
        <taxon>Eukaryota</taxon>
        <taxon>Viridiplantae</taxon>
        <taxon>Streptophyta</taxon>
        <taxon>Embryophyta</taxon>
        <taxon>Tracheophyta</taxon>
        <taxon>Spermatophyta</taxon>
        <taxon>Magnoliopsida</taxon>
        <taxon>eudicotyledons</taxon>
        <taxon>Gunneridae</taxon>
        <taxon>Pentapetalae</taxon>
        <taxon>rosids</taxon>
        <taxon>fabids</taxon>
        <taxon>Fabales</taxon>
        <taxon>Fabaceae</taxon>
        <taxon>Papilionoideae</taxon>
        <taxon>50 kb inversion clade</taxon>
        <taxon>NPAAA clade</taxon>
        <taxon>indigoferoid/millettioid clade</taxon>
        <taxon>Phaseoleae</taxon>
        <taxon>Vigna</taxon>
    </lineage>
</organism>
<dbReference type="Proteomes" id="UP001374535">
    <property type="component" value="Chromosome 5"/>
</dbReference>
<accession>A0AAQ3RVZ3</accession>